<name>A0A4S8QHC3_9HELO</name>
<keyword evidence="3 7" id="KW-0479">Metal-binding</keyword>
<gene>
    <name evidence="8" type="ORF">BGAL_0879g00020</name>
</gene>
<keyword evidence="6" id="KW-0843">Virulence</keyword>
<feature type="binding site" description="axial binding residue" evidence="7">
    <location>
        <position position="400"/>
    </location>
    <ligand>
        <name>heme</name>
        <dbReference type="ChEBI" id="CHEBI:30413"/>
    </ligand>
    <ligandPart>
        <name>Fe</name>
        <dbReference type="ChEBI" id="CHEBI:18248"/>
    </ligandPart>
</feature>
<dbReference type="Proteomes" id="UP000308671">
    <property type="component" value="Unassembled WGS sequence"/>
</dbReference>
<keyword evidence="5 7" id="KW-0408">Iron</keyword>
<evidence type="ECO:0000256" key="4">
    <source>
        <dbReference type="ARBA" id="ARBA00023002"/>
    </source>
</evidence>
<sequence length="456" mass="52106">MVDMYATNITDQSYGETPSSYPSFGKYSTWACVLVLVITLSLQFGSVSIHSKVPYAPVYKNSAFTILRPDSNVTVLPQRYVRELQNLSDDVLHPIQALSDDIVGEYTGMKILVGNSWQEVDLTQIITRVISRVTSRTWIGLPLCRDDEWHSTNLATTESIFITALTMRNFPTFLHPLLGILLPSRRNVQRGLKKVQAHLVPVIQERRRLEQEDPLYVKPNDVLQWMMDLANEEEWQAENLATRYVFSVIGSLYTVSAGIVDCLYDLIERPEYLAMLREEAEKVLQEDRGWKKGTPTKLEKLDSFMKESQRVNAPSPISFKRIVKQPIELSDGLRLPKGAYICVVNTSQVELDEDFENTDSANFDGLRYYKKRLDPAFKNRYQYSSTDKSHVTFGHGRYACPGRFVASVEMKMILVHILLHYDLKFTAGKTERPHNLQVLELGFQNPSARVLIKGRG</sequence>
<evidence type="ECO:0000256" key="6">
    <source>
        <dbReference type="ARBA" id="ARBA00023026"/>
    </source>
</evidence>
<dbReference type="GO" id="GO:0004497">
    <property type="term" value="F:monooxygenase activity"/>
    <property type="evidence" value="ECO:0007669"/>
    <property type="project" value="InterPro"/>
</dbReference>
<evidence type="ECO:0000256" key="3">
    <source>
        <dbReference type="ARBA" id="ARBA00022723"/>
    </source>
</evidence>
<dbReference type="AlphaFoldDB" id="A0A4S8QHC3"/>
<dbReference type="GO" id="GO:0020037">
    <property type="term" value="F:heme binding"/>
    <property type="evidence" value="ECO:0007669"/>
    <property type="project" value="InterPro"/>
</dbReference>
<dbReference type="Pfam" id="PF00067">
    <property type="entry name" value="p450"/>
    <property type="match status" value="1"/>
</dbReference>
<accession>A0A4S8QHC3</accession>
<dbReference type="CDD" id="cd11041">
    <property type="entry name" value="CYP503A1-like"/>
    <property type="match status" value="1"/>
</dbReference>
<comment type="cofactor">
    <cofactor evidence="1 7">
        <name>heme</name>
        <dbReference type="ChEBI" id="CHEBI:30413"/>
    </cofactor>
</comment>
<evidence type="ECO:0000313" key="8">
    <source>
        <dbReference type="EMBL" id="THV43830.1"/>
    </source>
</evidence>
<proteinExistence type="inferred from homology"/>
<dbReference type="PANTHER" id="PTHR46206">
    <property type="entry name" value="CYTOCHROME P450"/>
    <property type="match status" value="1"/>
</dbReference>
<evidence type="ECO:0000256" key="1">
    <source>
        <dbReference type="ARBA" id="ARBA00001971"/>
    </source>
</evidence>
<evidence type="ECO:0000256" key="7">
    <source>
        <dbReference type="PIRSR" id="PIRSR602403-1"/>
    </source>
</evidence>
<dbReference type="EMBL" id="PQXL01000874">
    <property type="protein sequence ID" value="THV43830.1"/>
    <property type="molecule type" value="Genomic_DNA"/>
</dbReference>
<comment type="caution">
    <text evidence="8">The sequence shown here is derived from an EMBL/GenBank/DDBJ whole genome shotgun (WGS) entry which is preliminary data.</text>
</comment>
<organism evidence="8 9">
    <name type="scientific">Botrytis galanthina</name>
    <dbReference type="NCBI Taxonomy" id="278940"/>
    <lineage>
        <taxon>Eukaryota</taxon>
        <taxon>Fungi</taxon>
        <taxon>Dikarya</taxon>
        <taxon>Ascomycota</taxon>
        <taxon>Pezizomycotina</taxon>
        <taxon>Leotiomycetes</taxon>
        <taxon>Helotiales</taxon>
        <taxon>Sclerotiniaceae</taxon>
        <taxon>Botrytis</taxon>
    </lineage>
</organism>
<reference evidence="8 9" key="1">
    <citation type="submission" date="2017-12" db="EMBL/GenBank/DDBJ databases">
        <title>Comparative genomics of Botrytis spp.</title>
        <authorList>
            <person name="Valero-Jimenez C.A."/>
            <person name="Tapia P."/>
            <person name="Veloso J."/>
            <person name="Silva-Moreno E."/>
            <person name="Staats M."/>
            <person name="Valdes J.H."/>
            <person name="Van Kan J.A.L."/>
        </authorList>
    </citation>
    <scope>NUCLEOTIDE SEQUENCE [LARGE SCALE GENOMIC DNA]</scope>
    <source>
        <strain evidence="8 9">MUCL435</strain>
    </source>
</reference>
<dbReference type="PRINTS" id="PR00465">
    <property type="entry name" value="EP450IV"/>
</dbReference>
<keyword evidence="7" id="KW-0349">Heme</keyword>
<evidence type="ECO:0008006" key="10">
    <source>
        <dbReference type="Google" id="ProtNLM"/>
    </source>
</evidence>
<dbReference type="Gene3D" id="1.10.630.10">
    <property type="entry name" value="Cytochrome P450"/>
    <property type="match status" value="1"/>
</dbReference>
<comment type="similarity">
    <text evidence="2">Belongs to the cytochrome P450 family.</text>
</comment>
<keyword evidence="9" id="KW-1185">Reference proteome</keyword>
<protein>
    <recommendedName>
        <fullName evidence="10">Cytochrome P450</fullName>
    </recommendedName>
</protein>
<keyword evidence="4" id="KW-0560">Oxidoreductase</keyword>
<evidence type="ECO:0000313" key="9">
    <source>
        <dbReference type="Proteomes" id="UP000308671"/>
    </source>
</evidence>
<dbReference type="OrthoDB" id="1844152at2759"/>
<dbReference type="GO" id="GO:0005506">
    <property type="term" value="F:iron ion binding"/>
    <property type="evidence" value="ECO:0007669"/>
    <property type="project" value="InterPro"/>
</dbReference>
<dbReference type="InterPro" id="IPR001128">
    <property type="entry name" value="Cyt_P450"/>
</dbReference>
<dbReference type="SUPFAM" id="SSF48264">
    <property type="entry name" value="Cytochrome P450"/>
    <property type="match status" value="1"/>
</dbReference>
<dbReference type="InterPro" id="IPR036396">
    <property type="entry name" value="Cyt_P450_sf"/>
</dbReference>
<dbReference type="InterPro" id="IPR002403">
    <property type="entry name" value="Cyt_P450_E_grp-IV"/>
</dbReference>
<evidence type="ECO:0000256" key="2">
    <source>
        <dbReference type="ARBA" id="ARBA00010617"/>
    </source>
</evidence>
<dbReference type="GO" id="GO:0016705">
    <property type="term" value="F:oxidoreductase activity, acting on paired donors, with incorporation or reduction of molecular oxygen"/>
    <property type="evidence" value="ECO:0007669"/>
    <property type="project" value="InterPro"/>
</dbReference>
<evidence type="ECO:0000256" key="5">
    <source>
        <dbReference type="ARBA" id="ARBA00023004"/>
    </source>
</evidence>